<reference evidence="2 3" key="1">
    <citation type="submission" date="2016-04" db="EMBL/GenBank/DDBJ databases">
        <title>Complete genome sequence of Dokdonella koreensis DS-123T.</title>
        <authorList>
            <person name="Kim J.F."/>
            <person name="Lee H."/>
            <person name="Kwak M.-J."/>
        </authorList>
    </citation>
    <scope>NUCLEOTIDE SEQUENCE [LARGE SCALE GENOMIC DNA]</scope>
    <source>
        <strain evidence="2 3">DS-123</strain>
    </source>
</reference>
<dbReference type="GO" id="GO:0010411">
    <property type="term" value="P:xyloglucan metabolic process"/>
    <property type="evidence" value="ECO:0007669"/>
    <property type="project" value="TreeGrafter"/>
</dbReference>
<proteinExistence type="predicted"/>
<dbReference type="InterPro" id="IPR015943">
    <property type="entry name" value="WD40/YVTN_repeat-like_dom_sf"/>
</dbReference>
<evidence type="ECO:0000256" key="1">
    <source>
        <dbReference type="SAM" id="MobiDB-lite"/>
    </source>
</evidence>
<gene>
    <name evidence="2" type="ORF">I596_1093</name>
</gene>
<evidence type="ECO:0000313" key="2">
    <source>
        <dbReference type="EMBL" id="ANB17123.1"/>
    </source>
</evidence>
<feature type="region of interest" description="Disordered" evidence="1">
    <location>
        <begin position="771"/>
        <end position="795"/>
    </location>
</feature>
<dbReference type="InterPro" id="IPR052025">
    <property type="entry name" value="Xyloglucanase_GH74"/>
</dbReference>
<accession>A0A160DU03</accession>
<organism evidence="2 3">
    <name type="scientific">Dokdonella koreensis DS-123</name>
    <dbReference type="NCBI Taxonomy" id="1300342"/>
    <lineage>
        <taxon>Bacteria</taxon>
        <taxon>Pseudomonadati</taxon>
        <taxon>Pseudomonadota</taxon>
        <taxon>Gammaproteobacteria</taxon>
        <taxon>Lysobacterales</taxon>
        <taxon>Rhodanobacteraceae</taxon>
        <taxon>Dokdonella</taxon>
    </lineage>
</organism>
<dbReference type="PANTHER" id="PTHR43739:SF5">
    <property type="entry name" value="EXO-ALPHA-SIALIDASE"/>
    <property type="match status" value="1"/>
</dbReference>
<dbReference type="STRING" id="1300342.I596_1093"/>
<protein>
    <submittedName>
        <fullName evidence="2">BNR/Asp-box repeat protein</fullName>
    </submittedName>
</protein>
<dbReference type="AlphaFoldDB" id="A0A160DU03"/>
<dbReference type="PANTHER" id="PTHR43739">
    <property type="entry name" value="XYLOGLUCANASE (EUROFUNG)"/>
    <property type="match status" value="1"/>
</dbReference>
<evidence type="ECO:0000313" key="3">
    <source>
        <dbReference type="Proteomes" id="UP000076830"/>
    </source>
</evidence>
<dbReference type="Gene3D" id="2.130.10.10">
    <property type="entry name" value="YVTN repeat-like/Quinoprotein amine dehydrogenase"/>
    <property type="match status" value="5"/>
</dbReference>
<sequence length="968" mass="98330">MSWFAAILRIRFADKNESEFIMRIVRVLGLGLGLAALPLAAAPGSWTGSGPFGGQVHAVAADPALPDRLYAATRNGFFRSLDAGTSWQAAETGLPVPRPWNGVFATDPDTGGLLWLVDAQGRLHRSTDGASSWTETGYRNAFFPYAGRARLAAARAGSARVLWLATRGGGLSRSDDDGATFAPVAALAGVEAEYVWAAPAPSALLLAGTPETDCAGGITRPLRRSVDGGATWTAVTVADACQQSLLAAARSAADPNRLYALIGAYYQRVGRLHVSTDGGATWAATAYQGAALAVPRPGGAERLWLDAQLSTDGGATFAARAAGVTTNGEHVPLPVDLVVHPAYPAVPTLWLATESAGLYASGNDGLSWAPSNTGLAATNIRALAVHPLDGTRVYAGYGDAATSPSPALYRRLGSGWAAANIGLDAYQVRGITLDPTTAAAPSPMLYAVGSGADPATGLRDGGLYKSLDGGATWATIDAGVPSNAFGRAIGIVRNLVPDPRSCVAPPASGPCISGPLRTLYATATGTRGAGGVRAWRVLKSTDAGASWASSDTGLPHDVSAPDGSYSTISGAVPLVMDPAVPSTLYVGTFAQNTRYDPVTATYDAPQIASGVFRSTDGGATWTHRSNGLPRFPGSADAALDVLALAIDPAHPQTLWASTIDTNNWTGPGSLYKTTDGGANWVLANAGITAPDTRALLVDPATPGTLYAASGGLDAANPGGVFKSVDGGATWRSISLGLPASSATALALDPADPAILHAGSGGGVFTLEQLPDADGDGIPDTVEAAGPNGGDSDGDGVPDAQQATVGVTAPGAGTAAWRPGDTGTAAAAPLGADAAWFTVKLVAGSCPQLVDVAAVDVAGLPADPGYGYPRGLLRFEAPQCPGATVDVTFHGTDFGSGWRWRLYGPSTPGDAATIGWHDAGPVVVGRQGNTWRLSFAAGDFGSYRPASTGSILFVGGPAREETIFAAGFE</sequence>
<keyword evidence="3" id="KW-1185">Reference proteome</keyword>
<name>A0A160DU03_9GAMM</name>
<dbReference type="InterPro" id="IPR036278">
    <property type="entry name" value="Sialidase_sf"/>
</dbReference>
<dbReference type="EMBL" id="CP015249">
    <property type="protein sequence ID" value="ANB17123.1"/>
    <property type="molecule type" value="Genomic_DNA"/>
</dbReference>
<dbReference type="KEGG" id="dko:I596_1093"/>
<dbReference type="CDD" id="cd15482">
    <property type="entry name" value="Sialidase_non-viral"/>
    <property type="match status" value="1"/>
</dbReference>
<dbReference type="SUPFAM" id="SSF50939">
    <property type="entry name" value="Sialidases"/>
    <property type="match status" value="1"/>
</dbReference>
<dbReference type="SUPFAM" id="SSF110296">
    <property type="entry name" value="Oligoxyloglucan reducing end-specific cellobiohydrolase"/>
    <property type="match status" value="1"/>
</dbReference>
<dbReference type="Proteomes" id="UP000076830">
    <property type="component" value="Chromosome"/>
</dbReference>